<feature type="region of interest" description="Disordered" evidence="1">
    <location>
        <begin position="83"/>
        <end position="104"/>
    </location>
</feature>
<feature type="region of interest" description="Disordered" evidence="1">
    <location>
        <begin position="219"/>
        <end position="244"/>
    </location>
</feature>
<reference evidence="3" key="1">
    <citation type="submission" date="2021-02" db="EMBL/GenBank/DDBJ databases">
        <authorList>
            <person name="Nowell W R."/>
        </authorList>
    </citation>
    <scope>NUCLEOTIDE SEQUENCE</scope>
</reference>
<dbReference type="AlphaFoldDB" id="A0A816ZTS3"/>
<evidence type="ECO:0000256" key="1">
    <source>
        <dbReference type="SAM" id="MobiDB-lite"/>
    </source>
</evidence>
<gene>
    <name evidence="3" type="ORF">MBJ925_LOCUS35871</name>
</gene>
<evidence type="ECO:0000256" key="2">
    <source>
        <dbReference type="SAM" id="SignalP"/>
    </source>
</evidence>
<sequence length="325" mass="34299">MSYQISVTFAILCLLITILAVNLVESVSETNNINTTGNHEENITSLILIASAAKIKTFKIDLDATSAAETYTNGTSWALENIENPSQPTMEAPGTSTKGNTYVSDGNKGNVPDLILIASVAKIKTFKIDLDATSAAETYTNGTSWTLENIENPSQPTMKAPGTSTKGNTHVSDGNKGNVPDLILIASVAKIKTFKIDLDATSAAETYTNGTSWALENIENPSQPTMKASGTSTKGNTHVSDGNKGNVPDLILIASVAKIKTFKIDLDTTSAAKTSTHRTSGTPRNTANPSQSTMEAPGTSTEDSSATKNSLHSLFILVMAIKIII</sequence>
<accession>A0A816ZTS3</accession>
<feature type="chain" id="PRO_5032419317" evidence="2">
    <location>
        <begin position="27"/>
        <end position="325"/>
    </location>
</feature>
<proteinExistence type="predicted"/>
<feature type="compositionally biased region" description="Polar residues" evidence="1">
    <location>
        <begin position="146"/>
        <end position="172"/>
    </location>
</feature>
<feature type="region of interest" description="Disordered" evidence="1">
    <location>
        <begin position="146"/>
        <end position="176"/>
    </location>
</feature>
<keyword evidence="2" id="KW-0732">Signal</keyword>
<feature type="compositionally biased region" description="Polar residues" evidence="1">
    <location>
        <begin position="219"/>
        <end position="240"/>
    </location>
</feature>
<feature type="signal peptide" evidence="2">
    <location>
        <begin position="1"/>
        <end position="26"/>
    </location>
</feature>
<organism evidence="3 4">
    <name type="scientific">Rotaria magnacalcarata</name>
    <dbReference type="NCBI Taxonomy" id="392030"/>
    <lineage>
        <taxon>Eukaryota</taxon>
        <taxon>Metazoa</taxon>
        <taxon>Spiralia</taxon>
        <taxon>Gnathifera</taxon>
        <taxon>Rotifera</taxon>
        <taxon>Eurotatoria</taxon>
        <taxon>Bdelloidea</taxon>
        <taxon>Philodinida</taxon>
        <taxon>Philodinidae</taxon>
        <taxon>Rotaria</taxon>
    </lineage>
</organism>
<evidence type="ECO:0000313" key="3">
    <source>
        <dbReference type="EMBL" id="CAF2210816.1"/>
    </source>
</evidence>
<protein>
    <submittedName>
        <fullName evidence="3">Uncharacterized protein</fullName>
    </submittedName>
</protein>
<feature type="region of interest" description="Disordered" evidence="1">
    <location>
        <begin position="271"/>
        <end position="306"/>
    </location>
</feature>
<dbReference type="EMBL" id="CAJNRE010019815">
    <property type="protein sequence ID" value="CAF2210816.1"/>
    <property type="molecule type" value="Genomic_DNA"/>
</dbReference>
<comment type="caution">
    <text evidence="3">The sequence shown here is derived from an EMBL/GenBank/DDBJ whole genome shotgun (WGS) entry which is preliminary data.</text>
</comment>
<evidence type="ECO:0000313" key="4">
    <source>
        <dbReference type="Proteomes" id="UP000663824"/>
    </source>
</evidence>
<name>A0A816ZTS3_9BILA</name>
<dbReference type="Proteomes" id="UP000663824">
    <property type="component" value="Unassembled WGS sequence"/>
</dbReference>